<evidence type="ECO:0000256" key="13">
    <source>
        <dbReference type="ARBA" id="ARBA00044502"/>
    </source>
</evidence>
<dbReference type="InterPro" id="IPR049892">
    <property type="entry name" value="AA9"/>
</dbReference>
<keyword evidence="11" id="KW-0119">Carbohydrate metabolism</keyword>
<evidence type="ECO:0000256" key="4">
    <source>
        <dbReference type="ARBA" id="ARBA00022723"/>
    </source>
</evidence>
<comment type="caution">
    <text evidence="18">The sequence shown here is derived from an EMBL/GenBank/DDBJ whole genome shotgun (WGS) entry which is preliminary data.</text>
</comment>
<evidence type="ECO:0000256" key="11">
    <source>
        <dbReference type="ARBA" id="ARBA00023277"/>
    </source>
</evidence>
<proteinExistence type="inferred from homology"/>
<feature type="domain" description="Auxiliary Activity family 9 catalytic" evidence="17">
    <location>
        <begin position="38"/>
        <end position="205"/>
    </location>
</feature>
<keyword evidence="19" id="KW-1185">Reference proteome</keyword>
<comment type="subcellular location">
    <subcellularLocation>
        <location evidence="2">Secreted</location>
    </subcellularLocation>
</comment>
<keyword evidence="6" id="KW-0136">Cellulose degradation</keyword>
<accession>A0AAD5S8N1</accession>
<evidence type="ECO:0000256" key="7">
    <source>
        <dbReference type="ARBA" id="ARBA00023002"/>
    </source>
</evidence>
<evidence type="ECO:0000313" key="19">
    <source>
        <dbReference type="Proteomes" id="UP001212841"/>
    </source>
</evidence>
<name>A0AAD5S8N1_9FUNG</name>
<gene>
    <name evidence="18" type="ORF">HK097_010920</name>
</gene>
<dbReference type="PANTHER" id="PTHR33353">
    <property type="entry name" value="PUTATIVE (AFU_ORTHOLOGUE AFUA_1G12560)-RELATED"/>
    <property type="match status" value="1"/>
</dbReference>
<evidence type="ECO:0000256" key="8">
    <source>
        <dbReference type="ARBA" id="ARBA00023008"/>
    </source>
</evidence>
<keyword evidence="10" id="KW-1015">Disulfide bond</keyword>
<dbReference type="EMBL" id="JADGJD010000853">
    <property type="protein sequence ID" value="KAJ3048066.1"/>
    <property type="molecule type" value="Genomic_DNA"/>
</dbReference>
<dbReference type="GO" id="GO:0005576">
    <property type="term" value="C:extracellular region"/>
    <property type="evidence" value="ECO:0007669"/>
    <property type="project" value="UniProtKB-SubCell"/>
</dbReference>
<keyword evidence="7" id="KW-0560">Oxidoreductase</keyword>
<evidence type="ECO:0000256" key="16">
    <source>
        <dbReference type="SAM" id="SignalP"/>
    </source>
</evidence>
<evidence type="ECO:0000256" key="3">
    <source>
        <dbReference type="ARBA" id="ARBA00022525"/>
    </source>
</evidence>
<feature type="signal peptide" evidence="16">
    <location>
        <begin position="1"/>
        <end position="18"/>
    </location>
</feature>
<sequence length="207" mass="22855">MFVKTALTLASLLSVANAHYWILSVDGQTSCLRDFPNNSIAMNPVTGSQIYNDDIVCNIARPLTPAHVKPPCVYNAGSKMTVLWYENPSRHPGPYAVYAAKQGSGPLKWSKIYEEGYNAVTKVWSHDRVIANGNKFDWTIPKELSSGLWVFRIEHVALHGASSPGGSQHYMRCVDVEIRNGGSATPDQGYDFPGLYQPNSPGLLLEW</sequence>
<feature type="chain" id="PRO_5041922275" description="lytic cellulose monooxygenase (C4-dehydrogenating)" evidence="16">
    <location>
        <begin position="19"/>
        <end position="207"/>
    </location>
</feature>
<reference evidence="18" key="1">
    <citation type="submission" date="2020-05" db="EMBL/GenBank/DDBJ databases">
        <title>Phylogenomic resolution of chytrid fungi.</title>
        <authorList>
            <person name="Stajich J.E."/>
            <person name="Amses K."/>
            <person name="Simmons R."/>
            <person name="Seto K."/>
            <person name="Myers J."/>
            <person name="Bonds A."/>
            <person name="Quandt C.A."/>
            <person name="Barry K."/>
            <person name="Liu P."/>
            <person name="Grigoriev I."/>
            <person name="Longcore J.E."/>
            <person name="James T.Y."/>
        </authorList>
    </citation>
    <scope>NUCLEOTIDE SEQUENCE</scope>
    <source>
        <strain evidence="18">JEL0318</strain>
    </source>
</reference>
<dbReference type="PANTHER" id="PTHR33353:SF10">
    <property type="entry name" value="ENDO-BETA-1,4-GLUCANASE D"/>
    <property type="match status" value="1"/>
</dbReference>
<evidence type="ECO:0000256" key="12">
    <source>
        <dbReference type="ARBA" id="ARBA00023326"/>
    </source>
</evidence>
<evidence type="ECO:0000256" key="2">
    <source>
        <dbReference type="ARBA" id="ARBA00004613"/>
    </source>
</evidence>
<keyword evidence="8" id="KW-0186">Copper</keyword>
<dbReference type="Gene3D" id="2.70.50.70">
    <property type="match status" value="1"/>
</dbReference>
<evidence type="ECO:0000256" key="15">
    <source>
        <dbReference type="ARBA" id="ARBA00047174"/>
    </source>
</evidence>
<dbReference type="GO" id="GO:0004497">
    <property type="term" value="F:monooxygenase activity"/>
    <property type="evidence" value="ECO:0007669"/>
    <property type="project" value="UniProtKB-KW"/>
</dbReference>
<keyword evidence="5 16" id="KW-0732">Signal</keyword>
<dbReference type="GO" id="GO:0030245">
    <property type="term" value="P:cellulose catabolic process"/>
    <property type="evidence" value="ECO:0007669"/>
    <property type="project" value="UniProtKB-KW"/>
</dbReference>
<dbReference type="EC" id="1.14.99.56" evidence="15"/>
<evidence type="ECO:0000256" key="6">
    <source>
        <dbReference type="ARBA" id="ARBA00023001"/>
    </source>
</evidence>
<comment type="similarity">
    <text evidence="13">Belongs to the polysaccharide monooxygenase AA9 family.</text>
</comment>
<keyword evidence="12" id="KW-0624">Polysaccharide degradation</keyword>
<keyword evidence="4" id="KW-0479">Metal-binding</keyword>
<organism evidence="18 19">
    <name type="scientific">Rhizophlyctis rosea</name>
    <dbReference type="NCBI Taxonomy" id="64517"/>
    <lineage>
        <taxon>Eukaryota</taxon>
        <taxon>Fungi</taxon>
        <taxon>Fungi incertae sedis</taxon>
        <taxon>Chytridiomycota</taxon>
        <taxon>Chytridiomycota incertae sedis</taxon>
        <taxon>Chytridiomycetes</taxon>
        <taxon>Rhizophlyctidales</taxon>
        <taxon>Rhizophlyctidaceae</taxon>
        <taxon>Rhizophlyctis</taxon>
    </lineage>
</organism>
<keyword evidence="3" id="KW-0964">Secreted</keyword>
<evidence type="ECO:0000259" key="17">
    <source>
        <dbReference type="Pfam" id="PF03443"/>
    </source>
</evidence>
<evidence type="ECO:0000256" key="1">
    <source>
        <dbReference type="ARBA" id="ARBA00001973"/>
    </source>
</evidence>
<dbReference type="Proteomes" id="UP001212841">
    <property type="component" value="Unassembled WGS sequence"/>
</dbReference>
<feature type="non-terminal residue" evidence="18">
    <location>
        <position position="207"/>
    </location>
</feature>
<dbReference type="InterPro" id="IPR005103">
    <property type="entry name" value="AA9_LPMO"/>
</dbReference>
<dbReference type="GO" id="GO:0046872">
    <property type="term" value="F:metal ion binding"/>
    <property type="evidence" value="ECO:0007669"/>
    <property type="project" value="UniProtKB-KW"/>
</dbReference>
<protein>
    <recommendedName>
        <fullName evidence="15">lytic cellulose monooxygenase (C4-dehydrogenating)</fullName>
        <ecNumber evidence="15">1.14.99.56</ecNumber>
    </recommendedName>
</protein>
<comment type="cofactor">
    <cofactor evidence="1">
        <name>Cu(2+)</name>
        <dbReference type="ChEBI" id="CHEBI:29036"/>
    </cofactor>
</comment>
<evidence type="ECO:0000256" key="9">
    <source>
        <dbReference type="ARBA" id="ARBA00023033"/>
    </source>
</evidence>
<evidence type="ECO:0000256" key="14">
    <source>
        <dbReference type="ARBA" id="ARBA00045077"/>
    </source>
</evidence>
<dbReference type="Pfam" id="PF03443">
    <property type="entry name" value="AA9"/>
    <property type="match status" value="1"/>
</dbReference>
<comment type="catalytic activity">
    <reaction evidence="14">
        <text>[(1-&gt;4)-beta-D-glucosyl]n+m + reduced acceptor + O2 = 4-dehydro-beta-D-glucosyl-[(1-&gt;4)-beta-D-glucosyl]n-1 + [(1-&gt;4)-beta-D-glucosyl]m + acceptor + H2O.</text>
        <dbReference type="EC" id="1.14.99.56"/>
    </reaction>
</comment>
<evidence type="ECO:0000313" key="18">
    <source>
        <dbReference type="EMBL" id="KAJ3048066.1"/>
    </source>
</evidence>
<evidence type="ECO:0000256" key="10">
    <source>
        <dbReference type="ARBA" id="ARBA00023157"/>
    </source>
</evidence>
<keyword evidence="9" id="KW-0503">Monooxygenase</keyword>
<dbReference type="AlphaFoldDB" id="A0AAD5S8N1"/>
<evidence type="ECO:0000256" key="5">
    <source>
        <dbReference type="ARBA" id="ARBA00022729"/>
    </source>
</evidence>